<dbReference type="InterPro" id="IPR013103">
    <property type="entry name" value="RVT_2"/>
</dbReference>
<dbReference type="AlphaFoldDB" id="A0A8X8WGS4"/>
<feature type="region of interest" description="Disordered" evidence="1">
    <location>
        <begin position="1"/>
        <end position="115"/>
    </location>
</feature>
<reference evidence="3" key="1">
    <citation type="submission" date="2018-01" db="EMBL/GenBank/DDBJ databases">
        <authorList>
            <person name="Mao J.F."/>
        </authorList>
    </citation>
    <scope>NUCLEOTIDE SEQUENCE</scope>
    <source>
        <strain evidence="3">Huo1</strain>
        <tissue evidence="3">Leaf</tissue>
    </source>
</reference>
<reference evidence="3" key="2">
    <citation type="submission" date="2020-08" db="EMBL/GenBank/DDBJ databases">
        <title>Plant Genome Project.</title>
        <authorList>
            <person name="Zhang R.-G."/>
        </authorList>
    </citation>
    <scope>NUCLEOTIDE SEQUENCE</scope>
    <source>
        <strain evidence="3">Huo1</strain>
        <tissue evidence="3">Leaf</tissue>
    </source>
</reference>
<feature type="compositionally biased region" description="Pro residues" evidence="1">
    <location>
        <begin position="35"/>
        <end position="47"/>
    </location>
</feature>
<organism evidence="3">
    <name type="scientific">Salvia splendens</name>
    <name type="common">Scarlet sage</name>
    <dbReference type="NCBI Taxonomy" id="180675"/>
    <lineage>
        <taxon>Eukaryota</taxon>
        <taxon>Viridiplantae</taxon>
        <taxon>Streptophyta</taxon>
        <taxon>Embryophyta</taxon>
        <taxon>Tracheophyta</taxon>
        <taxon>Spermatophyta</taxon>
        <taxon>Magnoliopsida</taxon>
        <taxon>eudicotyledons</taxon>
        <taxon>Gunneridae</taxon>
        <taxon>Pentapetalae</taxon>
        <taxon>asterids</taxon>
        <taxon>lamiids</taxon>
        <taxon>Lamiales</taxon>
        <taxon>Lamiaceae</taxon>
        <taxon>Nepetoideae</taxon>
        <taxon>Mentheae</taxon>
        <taxon>Salviinae</taxon>
        <taxon>Salvia</taxon>
        <taxon>Salvia subgen. Calosphace</taxon>
        <taxon>core Calosphace</taxon>
    </lineage>
</organism>
<proteinExistence type="predicted"/>
<dbReference type="Proteomes" id="UP000298416">
    <property type="component" value="Unassembled WGS sequence"/>
</dbReference>
<evidence type="ECO:0000313" key="4">
    <source>
        <dbReference type="Proteomes" id="UP000298416"/>
    </source>
</evidence>
<dbReference type="EMBL" id="PNBA02000017">
    <property type="protein sequence ID" value="KAG6394980.1"/>
    <property type="molecule type" value="Genomic_DNA"/>
</dbReference>
<dbReference type="Pfam" id="PF07727">
    <property type="entry name" value="RVT_2"/>
    <property type="match status" value="1"/>
</dbReference>
<feature type="compositionally biased region" description="Basic and acidic residues" evidence="1">
    <location>
        <begin position="50"/>
        <end position="64"/>
    </location>
</feature>
<feature type="compositionally biased region" description="Low complexity" evidence="1">
    <location>
        <begin position="22"/>
        <end position="34"/>
    </location>
</feature>
<feature type="domain" description="Reverse transcriptase Ty1/copia-type" evidence="2">
    <location>
        <begin position="167"/>
        <end position="214"/>
    </location>
</feature>
<evidence type="ECO:0000259" key="2">
    <source>
        <dbReference type="Pfam" id="PF07727"/>
    </source>
</evidence>
<accession>A0A8X8WGS4</accession>
<gene>
    <name evidence="3" type="ORF">SASPL_145571</name>
</gene>
<feature type="compositionally biased region" description="Low complexity" evidence="1">
    <location>
        <begin position="95"/>
        <end position="105"/>
    </location>
</feature>
<protein>
    <recommendedName>
        <fullName evidence="2">Reverse transcriptase Ty1/copia-type domain-containing protein</fullName>
    </recommendedName>
</protein>
<feature type="compositionally biased region" description="Pro residues" evidence="1">
    <location>
        <begin position="1"/>
        <end position="21"/>
    </location>
</feature>
<comment type="caution">
    <text evidence="3">The sequence shown here is derived from an EMBL/GenBank/DDBJ whole genome shotgun (WGS) entry which is preliminary data.</text>
</comment>
<evidence type="ECO:0000256" key="1">
    <source>
        <dbReference type="SAM" id="MobiDB-lite"/>
    </source>
</evidence>
<feature type="compositionally biased region" description="Pro residues" evidence="1">
    <location>
        <begin position="74"/>
        <end position="93"/>
    </location>
</feature>
<keyword evidence="4" id="KW-1185">Reference proteome</keyword>
<name>A0A8X8WGS4_SALSN</name>
<evidence type="ECO:0000313" key="3">
    <source>
        <dbReference type="EMBL" id="KAG6394980.1"/>
    </source>
</evidence>
<sequence length="311" mass="33618">MSPLIPPTLPLSFPSLPPVPILTPDSPITSSLPSTTPPHSPISPNSPPDSHMDISPHDSPDHVHGSPPHAATSQPPPAQDPPPAATFQPPPNQDPLSTDSSSSSPIAPPSGTHHMVTRSRAGIFKPKVFHISVIDPSSTVPRSIPLALSIPIWKAAMTAEFLALLRNKTWTLTLLPPGKNLIGCTWIFRIKKHVSGSIARHKARLVAQGFSQEQALISLIHSVPLSEVTYLLLYVDDMLITGSSPSAIQLVIKQLNIYSRSSIELRGSVNLAIFNDGIRELKMNDELDRAGIAMKSLTEIMEDNKQDIRDP</sequence>